<evidence type="ECO:0000313" key="3">
    <source>
        <dbReference type="EMBL" id="OIJ14651.1"/>
    </source>
</evidence>
<dbReference type="AlphaFoldDB" id="A0A1S2LQ82"/>
<dbReference type="Pfam" id="PF07949">
    <property type="entry name" value="YbbR"/>
    <property type="match status" value="3"/>
</dbReference>
<keyword evidence="2" id="KW-0812">Transmembrane</keyword>
<feature type="region of interest" description="Disordered" evidence="1">
    <location>
        <begin position="411"/>
        <end position="431"/>
    </location>
</feature>
<organism evidence="3 4">
    <name type="scientific">Anaerobacillus arseniciselenatis</name>
    <dbReference type="NCBI Taxonomy" id="85682"/>
    <lineage>
        <taxon>Bacteria</taxon>
        <taxon>Bacillati</taxon>
        <taxon>Bacillota</taxon>
        <taxon>Bacilli</taxon>
        <taxon>Bacillales</taxon>
        <taxon>Bacillaceae</taxon>
        <taxon>Anaerobacillus</taxon>
    </lineage>
</organism>
<keyword evidence="2" id="KW-1133">Transmembrane helix</keyword>
<dbReference type="InterPro" id="IPR012505">
    <property type="entry name" value="YbbR"/>
</dbReference>
<comment type="caution">
    <text evidence="3">The sequence shown here is derived from an EMBL/GenBank/DDBJ whole genome shotgun (WGS) entry which is preliminary data.</text>
</comment>
<dbReference type="PANTHER" id="PTHR37804">
    <property type="entry name" value="CDAA REGULATORY PROTEIN CDAR"/>
    <property type="match status" value="1"/>
</dbReference>
<dbReference type="Proteomes" id="UP000180098">
    <property type="component" value="Unassembled WGS sequence"/>
</dbReference>
<protein>
    <recommendedName>
        <fullName evidence="5">YbbR-like domain-containing protein YbbR</fullName>
    </recommendedName>
</protein>
<feature type="transmembrane region" description="Helical" evidence="2">
    <location>
        <begin position="9"/>
        <end position="28"/>
    </location>
</feature>
<dbReference type="RefSeq" id="WP_071312532.1">
    <property type="nucleotide sequence ID" value="NZ_MLQQ01000005.1"/>
</dbReference>
<dbReference type="InterPro" id="IPR053154">
    <property type="entry name" value="c-di-AMP_regulator"/>
</dbReference>
<evidence type="ECO:0008006" key="5">
    <source>
        <dbReference type="Google" id="ProtNLM"/>
    </source>
</evidence>
<dbReference type="Gene3D" id="2.170.120.30">
    <property type="match status" value="2"/>
</dbReference>
<reference evidence="3 4" key="1">
    <citation type="submission" date="2016-10" db="EMBL/GenBank/DDBJ databases">
        <title>Draft genome sequences of four alkaliphilic bacteria belonging to the Anaerobacillus genus.</title>
        <authorList>
            <person name="Bassil N.M."/>
            <person name="Lloyd J.R."/>
        </authorList>
    </citation>
    <scope>NUCLEOTIDE SEQUENCE [LARGE SCALE GENOMIC DNA]</scope>
    <source>
        <strain evidence="3 4">DSM 15340</strain>
    </source>
</reference>
<evidence type="ECO:0000313" key="4">
    <source>
        <dbReference type="Proteomes" id="UP000180098"/>
    </source>
</evidence>
<accession>A0A1S2LQ82</accession>
<dbReference type="Gene3D" id="2.170.120.40">
    <property type="entry name" value="YbbR-like domain"/>
    <property type="match status" value="2"/>
</dbReference>
<dbReference type="PANTHER" id="PTHR37804:SF1">
    <property type="entry name" value="CDAA REGULATORY PROTEIN CDAR"/>
    <property type="match status" value="1"/>
</dbReference>
<gene>
    <name evidence="3" type="ORF">BKP35_06265</name>
</gene>
<sequence>MDKLYNNPWFVKITSFFIAVMLFAVVNYDNVNNQPGVLPTITNASKTLEEVPLHVHYDEDQYAITEIPENVQVHLRGPQNFLNILQIRPTYEVYIDLRDLGPGSHNVAVEHRNFPNELNVNIVPQTVRVTIEEKRTISLPVEIDLINKNAINEGYSVGEPVVNPINVEITAAESILNHVSFAKGFVDLEGVKRTVETSVPVKVYDQQGNELHLDVNPTVVDVKIPITSPNKDVPLKVNRQGELPEGLSIRSITTDPKEVTIYAPKDILNEISYIDGLNIDLSTITENTIFEVEIPVPEGVEEVSPSTVDVVVEVDLEEQLEVDNLVIEVIGLTEQMEVAFVEPEEGLVTLTAKGSPNSIDQLQKEDIVVYIDVSQLSVGEHEVPLQISGPQNVTFGNEGTNVTIIVSEVLNASDEDESSESEELDDETTTN</sequence>
<dbReference type="OrthoDB" id="2960905at2"/>
<proteinExistence type="predicted"/>
<dbReference type="EMBL" id="MLQQ01000005">
    <property type="protein sequence ID" value="OIJ14651.1"/>
    <property type="molecule type" value="Genomic_DNA"/>
</dbReference>
<name>A0A1S2LQ82_9BACI</name>
<evidence type="ECO:0000256" key="2">
    <source>
        <dbReference type="SAM" id="Phobius"/>
    </source>
</evidence>
<keyword evidence="4" id="KW-1185">Reference proteome</keyword>
<feature type="compositionally biased region" description="Acidic residues" evidence="1">
    <location>
        <begin position="413"/>
        <end position="431"/>
    </location>
</feature>
<evidence type="ECO:0000256" key="1">
    <source>
        <dbReference type="SAM" id="MobiDB-lite"/>
    </source>
</evidence>
<keyword evidence="2" id="KW-0472">Membrane</keyword>